<organism evidence="1 2">
    <name type="scientific">Thermoproteota archaeon</name>
    <dbReference type="NCBI Taxonomy" id="2056631"/>
    <lineage>
        <taxon>Archaea</taxon>
        <taxon>Thermoproteota</taxon>
    </lineage>
</organism>
<dbReference type="Proteomes" id="UP000281962">
    <property type="component" value="Unassembled WGS sequence"/>
</dbReference>
<reference evidence="1 2" key="1">
    <citation type="submission" date="2018-06" db="EMBL/GenBank/DDBJ databases">
        <title>Extensive metabolic versatility and redundancy in microbially diverse, dynamic hydrothermal sediments.</title>
        <authorList>
            <person name="Dombrowski N."/>
            <person name="Teske A."/>
            <person name="Baker B.J."/>
        </authorList>
    </citation>
    <scope>NUCLEOTIDE SEQUENCE [LARGE SCALE GENOMIC DNA]</scope>
    <source>
        <strain evidence="1">B30_G17</strain>
    </source>
</reference>
<proteinExistence type="predicted"/>
<dbReference type="EMBL" id="QMQY01000062">
    <property type="protein sequence ID" value="RLE50394.1"/>
    <property type="molecule type" value="Genomic_DNA"/>
</dbReference>
<feature type="non-terminal residue" evidence="1">
    <location>
        <position position="1"/>
    </location>
</feature>
<evidence type="ECO:0000313" key="1">
    <source>
        <dbReference type="EMBL" id="RLE50394.1"/>
    </source>
</evidence>
<evidence type="ECO:0000313" key="2">
    <source>
        <dbReference type="Proteomes" id="UP000281962"/>
    </source>
</evidence>
<protein>
    <submittedName>
        <fullName evidence="1">Uncharacterized protein</fullName>
    </submittedName>
</protein>
<accession>A0A497ESQ7</accession>
<comment type="caution">
    <text evidence="1">The sequence shown here is derived from an EMBL/GenBank/DDBJ whole genome shotgun (WGS) entry which is preliminary data.</text>
</comment>
<dbReference type="AlphaFoldDB" id="A0A497ESQ7"/>
<gene>
    <name evidence="1" type="ORF">DRJ21_01715</name>
</gene>
<sequence length="67" mass="7479">LLISIECEGKLETLLQTLDDLLACIQAAERSINYIQQSYKEDNLNDVKQIVGGKLCRQELGREINGG</sequence>
<name>A0A497ESQ7_9CREN</name>